<dbReference type="OrthoDB" id="5124141at2"/>
<sequence>MTPPRVLILLDVDGVLNPVAQHPRLVLSPARALLVQRLAALGDIVWATTWSPTHTFHLTRDLELPSATEGIAFPRDLHVDPRAPAPTPKLHWIARWLARQDEPPTAVVWIDDLLRPDAVDWAAAQPYPTLLVHPEPRVGLAPEHLDAVTAFVAAL</sequence>
<evidence type="ECO:0008006" key="3">
    <source>
        <dbReference type="Google" id="ProtNLM"/>
    </source>
</evidence>
<reference evidence="1 2" key="1">
    <citation type="submission" date="2019-03" db="EMBL/GenBank/DDBJ databases">
        <title>Genomics of glacier-inhabiting Cryobacterium strains.</title>
        <authorList>
            <person name="Liu Q."/>
            <person name="Xin Y.-H."/>
        </authorList>
    </citation>
    <scope>NUCLEOTIDE SEQUENCE [LARGE SCALE GENOMIC DNA]</scope>
    <source>
        <strain evidence="1 2">Hh14</strain>
    </source>
</reference>
<evidence type="ECO:0000313" key="2">
    <source>
        <dbReference type="Proteomes" id="UP000297447"/>
    </source>
</evidence>
<dbReference type="Pfam" id="PF18143">
    <property type="entry name" value="HAD_SAK_2"/>
    <property type="match status" value="1"/>
</dbReference>
<dbReference type="Proteomes" id="UP000297447">
    <property type="component" value="Unassembled WGS sequence"/>
</dbReference>
<proteinExistence type="predicted"/>
<gene>
    <name evidence="1" type="ORF">E3T55_18890</name>
</gene>
<dbReference type="SUPFAM" id="SSF56784">
    <property type="entry name" value="HAD-like"/>
    <property type="match status" value="1"/>
</dbReference>
<dbReference type="EMBL" id="SOHE01000085">
    <property type="protein sequence ID" value="TFD45398.1"/>
    <property type="molecule type" value="Genomic_DNA"/>
</dbReference>
<comment type="caution">
    <text evidence="1">The sequence shown here is derived from an EMBL/GenBank/DDBJ whole genome shotgun (WGS) entry which is preliminary data.</text>
</comment>
<organism evidence="1 2">
    <name type="scientific">Cryobacterium frigoriphilum</name>
    <dbReference type="NCBI Taxonomy" id="1259150"/>
    <lineage>
        <taxon>Bacteria</taxon>
        <taxon>Bacillati</taxon>
        <taxon>Actinomycetota</taxon>
        <taxon>Actinomycetes</taxon>
        <taxon>Micrococcales</taxon>
        <taxon>Microbacteriaceae</taxon>
        <taxon>Cryobacterium</taxon>
    </lineage>
</organism>
<name>A0A4V3IQF2_9MICO</name>
<dbReference type="AlphaFoldDB" id="A0A4V3IQF2"/>
<dbReference type="RefSeq" id="WP_134521084.1">
    <property type="nucleotide sequence ID" value="NZ_SOHE01000085.1"/>
</dbReference>
<keyword evidence="2" id="KW-1185">Reference proteome</keyword>
<protein>
    <recommendedName>
        <fullName evidence="3">Hydrolase</fullName>
    </recommendedName>
</protein>
<dbReference type="InterPro" id="IPR036412">
    <property type="entry name" value="HAD-like_sf"/>
</dbReference>
<evidence type="ECO:0000313" key="1">
    <source>
        <dbReference type="EMBL" id="TFD45398.1"/>
    </source>
</evidence>
<accession>A0A4V3IQF2</accession>